<dbReference type="GO" id="GO:0016740">
    <property type="term" value="F:transferase activity"/>
    <property type="evidence" value="ECO:0007669"/>
    <property type="project" value="UniProtKB-KW"/>
</dbReference>
<dbReference type="Pfam" id="PF06094">
    <property type="entry name" value="GGACT"/>
    <property type="match status" value="1"/>
</dbReference>
<dbReference type="AlphaFoldDB" id="A0A2T2YPK9"/>
<reference evidence="2 3" key="1">
    <citation type="submission" date="2018-03" db="EMBL/GenBank/DDBJ databases">
        <title>Adhaeribacter sp. HMF7605 Genome sequencing and assembly.</title>
        <authorList>
            <person name="Kang H."/>
            <person name="Kang J."/>
            <person name="Cha I."/>
            <person name="Kim H."/>
            <person name="Joh K."/>
        </authorList>
    </citation>
    <scope>NUCLEOTIDE SEQUENCE [LARGE SCALE GENOMIC DNA]</scope>
    <source>
        <strain evidence="2 3">HMF7605</strain>
    </source>
</reference>
<accession>A0A2T2YPK9</accession>
<dbReference type="InterPro" id="IPR036568">
    <property type="entry name" value="GGCT-like_sf"/>
</dbReference>
<dbReference type="SUPFAM" id="SSF110857">
    <property type="entry name" value="Gamma-glutamyl cyclotransferase-like"/>
    <property type="match status" value="1"/>
</dbReference>
<organism evidence="2 3">
    <name type="scientific">Adhaeribacter arboris</name>
    <dbReference type="NCBI Taxonomy" id="2072846"/>
    <lineage>
        <taxon>Bacteria</taxon>
        <taxon>Pseudomonadati</taxon>
        <taxon>Bacteroidota</taxon>
        <taxon>Cytophagia</taxon>
        <taxon>Cytophagales</taxon>
        <taxon>Hymenobacteraceae</taxon>
        <taxon>Adhaeribacter</taxon>
    </lineage>
</organism>
<evidence type="ECO:0000313" key="3">
    <source>
        <dbReference type="Proteomes" id="UP000240357"/>
    </source>
</evidence>
<comment type="caution">
    <text evidence="2">The sequence shown here is derived from an EMBL/GenBank/DDBJ whole genome shotgun (WGS) entry which is preliminary data.</text>
</comment>
<dbReference type="OrthoDB" id="5070127at2"/>
<dbReference type="EMBL" id="PYFT01000001">
    <property type="protein sequence ID" value="PSR57443.1"/>
    <property type="molecule type" value="Genomic_DNA"/>
</dbReference>
<proteinExistence type="predicted"/>
<keyword evidence="2" id="KW-0808">Transferase</keyword>
<dbReference type="InterPro" id="IPR009288">
    <property type="entry name" value="AIG2-like_dom"/>
</dbReference>
<protein>
    <submittedName>
        <fullName evidence="2">Gamma-glutamylcyclotransferase</fullName>
    </submittedName>
</protein>
<feature type="domain" description="Gamma-glutamylcyclotransferase AIG2-like" evidence="1">
    <location>
        <begin position="19"/>
        <end position="124"/>
    </location>
</feature>
<keyword evidence="3" id="KW-1185">Reference proteome</keyword>
<gene>
    <name evidence="2" type="ORF">AHMF7605_24725</name>
</gene>
<evidence type="ECO:0000259" key="1">
    <source>
        <dbReference type="Pfam" id="PF06094"/>
    </source>
</evidence>
<dbReference type="Gene3D" id="3.10.490.10">
    <property type="entry name" value="Gamma-glutamyl cyclotransferase-like"/>
    <property type="match status" value="1"/>
</dbReference>
<evidence type="ECO:0000313" key="2">
    <source>
        <dbReference type="EMBL" id="PSR57443.1"/>
    </source>
</evidence>
<dbReference type="Proteomes" id="UP000240357">
    <property type="component" value="Unassembled WGS sequence"/>
</dbReference>
<name>A0A2T2YPK9_9BACT</name>
<sequence>MTEEEKELLQTYKPEKSLIIYGSLAPNKPNHAVVEHIKGEWKKGIVRGKLENVGWGAALGYLGFKHCRKKDQQKISMFALISDELVSNWQMLDEFEGDEYRRILAKYELDTGEIGVGYIYAINEEKA</sequence>